<dbReference type="STRING" id="512565.AMIS_22910"/>
<dbReference type="HOGENOM" id="CLU_000604_1_1_11"/>
<evidence type="ECO:0000256" key="3">
    <source>
        <dbReference type="ARBA" id="ARBA00022840"/>
    </source>
</evidence>
<evidence type="ECO:0000313" key="6">
    <source>
        <dbReference type="Proteomes" id="UP000007882"/>
    </source>
</evidence>
<dbReference type="AlphaFoldDB" id="I0H3C4"/>
<dbReference type="OrthoDB" id="9802264at2"/>
<protein>
    <submittedName>
        <fullName evidence="5">Putative ABC transporter ATP-binding protein</fullName>
    </submittedName>
</protein>
<dbReference type="KEGG" id="ams:AMIS_22910"/>
<evidence type="ECO:0000256" key="1">
    <source>
        <dbReference type="ARBA" id="ARBA00022448"/>
    </source>
</evidence>
<dbReference type="RefSeq" id="WP_014442406.1">
    <property type="nucleotide sequence ID" value="NC_017093.1"/>
</dbReference>
<reference evidence="5 6" key="1">
    <citation type="submission" date="2012-02" db="EMBL/GenBank/DDBJ databases">
        <title>Complete genome sequence of Actinoplanes missouriensis 431 (= NBRC 102363).</title>
        <authorList>
            <person name="Ohnishi Y."/>
            <person name="Ishikawa J."/>
            <person name="Sekine M."/>
            <person name="Hosoyama A."/>
            <person name="Harada T."/>
            <person name="Narita H."/>
            <person name="Hata T."/>
            <person name="Konno Y."/>
            <person name="Tutikane K."/>
            <person name="Fujita N."/>
            <person name="Horinouchi S."/>
            <person name="Hayakawa M."/>
        </authorList>
    </citation>
    <scope>NUCLEOTIDE SEQUENCE [LARGE SCALE GENOMIC DNA]</scope>
    <source>
        <strain evidence="6">ATCC 14538 / DSM 43046 / CBS 188.64 / JCM 3121 / NBRC 102363 / NCIMB 12654 / NRRL B-3342 / UNCC 431</strain>
    </source>
</reference>
<dbReference type="PATRIC" id="fig|512565.3.peg.2286"/>
<evidence type="ECO:0000256" key="2">
    <source>
        <dbReference type="ARBA" id="ARBA00022741"/>
    </source>
</evidence>
<keyword evidence="2" id="KW-0547">Nucleotide-binding</keyword>
<dbReference type="SMART" id="SM00382">
    <property type="entry name" value="AAA"/>
    <property type="match status" value="1"/>
</dbReference>
<dbReference type="SUPFAM" id="SSF52540">
    <property type="entry name" value="P-loop containing nucleoside triphosphate hydrolases"/>
    <property type="match status" value="1"/>
</dbReference>
<evidence type="ECO:0000259" key="4">
    <source>
        <dbReference type="PROSITE" id="PS50893"/>
    </source>
</evidence>
<dbReference type="InterPro" id="IPR027417">
    <property type="entry name" value="P-loop_NTPase"/>
</dbReference>
<accession>I0H3C4</accession>
<dbReference type="PANTHER" id="PTHR42781">
    <property type="entry name" value="SPERMIDINE/PUTRESCINE IMPORT ATP-BINDING PROTEIN POTA"/>
    <property type="match status" value="1"/>
</dbReference>
<evidence type="ECO:0000313" key="5">
    <source>
        <dbReference type="EMBL" id="BAL87511.1"/>
    </source>
</evidence>
<dbReference type="GO" id="GO:0140359">
    <property type="term" value="F:ABC-type transporter activity"/>
    <property type="evidence" value="ECO:0007669"/>
    <property type="project" value="UniProtKB-ARBA"/>
</dbReference>
<keyword evidence="3 5" id="KW-0067">ATP-binding</keyword>
<dbReference type="GO" id="GO:0016887">
    <property type="term" value="F:ATP hydrolysis activity"/>
    <property type="evidence" value="ECO:0007669"/>
    <property type="project" value="InterPro"/>
</dbReference>
<dbReference type="InterPro" id="IPR008995">
    <property type="entry name" value="Mo/tungstate-bd_C_term_dom"/>
</dbReference>
<dbReference type="InterPro" id="IPR017871">
    <property type="entry name" value="ABC_transporter-like_CS"/>
</dbReference>
<organism evidence="5 6">
    <name type="scientific">Actinoplanes missouriensis (strain ATCC 14538 / DSM 43046 / CBS 188.64 / JCM 3121 / NBRC 102363 / NCIMB 12654 / NRRL B-3342 / UNCC 431)</name>
    <dbReference type="NCBI Taxonomy" id="512565"/>
    <lineage>
        <taxon>Bacteria</taxon>
        <taxon>Bacillati</taxon>
        <taxon>Actinomycetota</taxon>
        <taxon>Actinomycetes</taxon>
        <taxon>Micromonosporales</taxon>
        <taxon>Micromonosporaceae</taxon>
        <taxon>Actinoplanes</taxon>
    </lineage>
</organism>
<dbReference type="Gene3D" id="3.40.50.300">
    <property type="entry name" value="P-loop containing nucleotide triphosphate hydrolases"/>
    <property type="match status" value="1"/>
</dbReference>
<dbReference type="InterPro" id="IPR013611">
    <property type="entry name" value="Transp-assoc_OB_typ2"/>
</dbReference>
<dbReference type="PROSITE" id="PS00211">
    <property type="entry name" value="ABC_TRANSPORTER_1"/>
    <property type="match status" value="1"/>
</dbReference>
<dbReference type="InterPro" id="IPR012340">
    <property type="entry name" value="NA-bd_OB-fold"/>
</dbReference>
<dbReference type="GO" id="GO:0005524">
    <property type="term" value="F:ATP binding"/>
    <property type="evidence" value="ECO:0007669"/>
    <property type="project" value="UniProtKB-KW"/>
</dbReference>
<name>I0H3C4_ACTM4</name>
<dbReference type="eggNOG" id="COG3842">
    <property type="taxonomic scope" value="Bacteria"/>
</dbReference>
<dbReference type="InterPro" id="IPR003439">
    <property type="entry name" value="ABC_transporter-like_ATP-bd"/>
</dbReference>
<dbReference type="Proteomes" id="UP000007882">
    <property type="component" value="Chromosome"/>
</dbReference>
<proteinExistence type="predicted"/>
<keyword evidence="1" id="KW-0813">Transport</keyword>
<keyword evidence="6" id="KW-1185">Reference proteome</keyword>
<dbReference type="EMBL" id="AP012319">
    <property type="protein sequence ID" value="BAL87511.1"/>
    <property type="molecule type" value="Genomic_DNA"/>
</dbReference>
<dbReference type="PANTHER" id="PTHR42781:SF4">
    <property type="entry name" value="SPERMIDINE_PUTRESCINE IMPORT ATP-BINDING PROTEIN POTA"/>
    <property type="match status" value="1"/>
</dbReference>
<dbReference type="FunFam" id="3.40.50.300:FF:000042">
    <property type="entry name" value="Maltose/maltodextrin ABC transporter, ATP-binding protein"/>
    <property type="match status" value="1"/>
</dbReference>
<dbReference type="GO" id="GO:0043190">
    <property type="term" value="C:ATP-binding cassette (ABC) transporter complex"/>
    <property type="evidence" value="ECO:0007669"/>
    <property type="project" value="InterPro"/>
</dbReference>
<sequence>MTRFDRLRLDGVTRRFGDADALSDLTLEIQRGEFIALLGPSGCGKSTALNCLAGLLPLTAGSIWRDEIRLDTLPPERRGFGMVFQNYALFPHMSVQKNVSFGLQMHGVNRTEARRRTTDAIRLVHLEEHATKLPGQLSGGQQQRVAIARAVVIEPSLVLMDEPLSNLDAKLRLEMRTEIRRLHQSLGLTTVYVTHDQEEALSLSDRLVVLRDGRVQQIGTPEEVHTRPANRHVADFMGYRNLLPGSFASGKINILGVRVTGTPVGHLPDGTPAVAAIRPEDVSLDGDLEATVDVVEYQGREFTVEARTADGLVLHLRTGRRLAVGDPVKIGFPADRLLIFPGGPS</sequence>
<dbReference type="Pfam" id="PF08402">
    <property type="entry name" value="TOBE_2"/>
    <property type="match status" value="1"/>
</dbReference>
<dbReference type="SUPFAM" id="SSF50331">
    <property type="entry name" value="MOP-like"/>
    <property type="match status" value="1"/>
</dbReference>
<gene>
    <name evidence="5" type="ordered locus">AMIS_22910</name>
</gene>
<dbReference type="Pfam" id="PF00005">
    <property type="entry name" value="ABC_tran"/>
    <property type="match status" value="1"/>
</dbReference>
<dbReference type="Gene3D" id="2.40.50.140">
    <property type="entry name" value="Nucleic acid-binding proteins"/>
    <property type="match status" value="1"/>
</dbReference>
<feature type="domain" description="ABC transporter" evidence="4">
    <location>
        <begin position="7"/>
        <end position="237"/>
    </location>
</feature>
<dbReference type="InterPro" id="IPR003593">
    <property type="entry name" value="AAA+_ATPase"/>
</dbReference>
<dbReference type="PROSITE" id="PS50893">
    <property type="entry name" value="ABC_TRANSPORTER_2"/>
    <property type="match status" value="1"/>
</dbReference>
<dbReference type="InterPro" id="IPR050093">
    <property type="entry name" value="ABC_SmlMolc_Importer"/>
</dbReference>